<feature type="signal peptide" evidence="2">
    <location>
        <begin position="1"/>
        <end position="18"/>
    </location>
</feature>
<dbReference type="STRING" id="35814.BBB42_15455"/>
<reference evidence="3 4" key="1">
    <citation type="submission" date="2014-03" db="EMBL/GenBank/DDBJ databases">
        <title>Genome sequence of Bordetella holmseii.</title>
        <authorList>
            <person name="Harvill E."/>
            <person name="Goodfield L.L."/>
            <person name="Ivanov Y."/>
            <person name="Meyer J.A."/>
            <person name="Newth C."/>
            <person name="Cassiday P."/>
            <person name="Tondella M.L."/>
            <person name="Liao P."/>
            <person name="Zimmerman J."/>
            <person name="Meert K."/>
            <person name="Wessel D."/>
            <person name="Berger J."/>
            <person name="Dean J.M."/>
            <person name="Holubkov R."/>
            <person name="Burr J."/>
            <person name="Liu T."/>
            <person name="Brinkac L.M."/>
            <person name="Sanka R."/>
            <person name="Kim M."/>
            <person name="Losada L."/>
        </authorList>
    </citation>
    <scope>NUCLEOTIDE SEQUENCE [LARGE SCALE GENOMIC DNA]</scope>
    <source>
        <strain evidence="3 4">CDC-H585-BH</strain>
    </source>
</reference>
<dbReference type="RefSeq" id="WP_005016103.1">
    <property type="nucleotide sequence ID" value="NZ_JFZZ01000143.1"/>
</dbReference>
<keyword evidence="1" id="KW-0802">TPR repeat</keyword>
<organism evidence="3 4">
    <name type="scientific">Bordetella holmesii CDC-H585-BH</name>
    <dbReference type="NCBI Taxonomy" id="1331206"/>
    <lineage>
        <taxon>Bacteria</taxon>
        <taxon>Pseudomonadati</taxon>
        <taxon>Pseudomonadota</taxon>
        <taxon>Betaproteobacteria</taxon>
        <taxon>Burkholderiales</taxon>
        <taxon>Alcaligenaceae</taxon>
        <taxon>Bordetella</taxon>
    </lineage>
</organism>
<keyword evidence="3" id="KW-0449">Lipoprotein</keyword>
<feature type="chain" id="PRO_5007628407" evidence="2">
    <location>
        <begin position="19"/>
        <end position="293"/>
    </location>
</feature>
<dbReference type="Proteomes" id="UP000026682">
    <property type="component" value="Unassembled WGS sequence"/>
</dbReference>
<dbReference type="InterPro" id="IPR016931">
    <property type="entry name" value="UCP029658_TPR"/>
</dbReference>
<proteinExistence type="predicted"/>
<feature type="repeat" description="TPR" evidence="1">
    <location>
        <begin position="123"/>
        <end position="156"/>
    </location>
</feature>
<dbReference type="GeneID" id="93118777"/>
<name>A0A158LZZ9_9BORD</name>
<evidence type="ECO:0000313" key="4">
    <source>
        <dbReference type="Proteomes" id="UP000026682"/>
    </source>
</evidence>
<dbReference type="PROSITE" id="PS51257">
    <property type="entry name" value="PROKAR_LIPOPROTEIN"/>
    <property type="match status" value="1"/>
</dbReference>
<dbReference type="SMART" id="SM00028">
    <property type="entry name" value="TPR"/>
    <property type="match status" value="2"/>
</dbReference>
<dbReference type="Gene3D" id="1.25.40.10">
    <property type="entry name" value="Tetratricopeptide repeat domain"/>
    <property type="match status" value="1"/>
</dbReference>
<evidence type="ECO:0000313" key="3">
    <source>
        <dbReference type="EMBL" id="KAK86985.1"/>
    </source>
</evidence>
<dbReference type="PIRSF" id="PIRSF029658">
    <property type="entry name" value="UCP029658_TPR"/>
    <property type="match status" value="1"/>
</dbReference>
<protein>
    <submittedName>
        <fullName evidence="3">Putative lipoprotein</fullName>
    </submittedName>
</protein>
<dbReference type="SUPFAM" id="SSF48452">
    <property type="entry name" value="TPR-like"/>
    <property type="match status" value="1"/>
</dbReference>
<sequence length="293" mass="31168">MWRIPAAGLGLALLAACATNNVDRAWQLMQQQQQEQALMQHKNDAADRQRAMASRPAMALSVIREAQQSGRYFASLAYLDAYRQTYGETPQVQVMRTDALRMTGQADSAEALYRALLNGEEAAQAWHGLGLLAAGRSDFAQAATDLARAASLRPTDAQYLGDLGYARLRAGDLQGARLPLGQAAELDPSNARILGNLALLLVLQGEEGGAQQIMTRGQLSPAARDRVYQLAAEIRRPAAVSAVAPAAVATSGPVVRAVASGQPTTVVAAEPVSVLPMVQRPLLDRLGNPPLVQ</sequence>
<dbReference type="EMBL" id="JFZZ01000143">
    <property type="protein sequence ID" value="KAK86985.1"/>
    <property type="molecule type" value="Genomic_DNA"/>
</dbReference>
<evidence type="ECO:0000256" key="2">
    <source>
        <dbReference type="SAM" id="SignalP"/>
    </source>
</evidence>
<dbReference type="PATRIC" id="fig|1331206.3.peg.3505"/>
<evidence type="ECO:0000256" key="1">
    <source>
        <dbReference type="PROSITE-ProRule" id="PRU00339"/>
    </source>
</evidence>
<dbReference type="InterPro" id="IPR019734">
    <property type="entry name" value="TPR_rpt"/>
</dbReference>
<dbReference type="InterPro" id="IPR011990">
    <property type="entry name" value="TPR-like_helical_dom_sf"/>
</dbReference>
<keyword evidence="2" id="KW-0732">Signal</keyword>
<dbReference type="PROSITE" id="PS50005">
    <property type="entry name" value="TPR"/>
    <property type="match status" value="1"/>
</dbReference>
<accession>A0A158LZZ9</accession>
<gene>
    <name evidence="3" type="ORF">L497_2497</name>
</gene>
<dbReference type="AlphaFoldDB" id="A0A158LZZ9"/>
<comment type="caution">
    <text evidence="3">The sequence shown here is derived from an EMBL/GenBank/DDBJ whole genome shotgun (WGS) entry which is preliminary data.</text>
</comment>